<dbReference type="GO" id="GO:0019825">
    <property type="term" value="F:oxygen binding"/>
    <property type="evidence" value="ECO:0007669"/>
    <property type="project" value="InterPro"/>
</dbReference>
<accession>A0AAN9T7V3</accession>
<evidence type="ECO:0000313" key="2">
    <source>
        <dbReference type="EMBL" id="KAK7575709.1"/>
    </source>
</evidence>
<comment type="caution">
    <text evidence="2">The sequence shown here is derived from an EMBL/GenBank/DDBJ whole genome shotgun (WGS) entry which is preliminary data.</text>
</comment>
<dbReference type="Proteomes" id="UP001367676">
    <property type="component" value="Unassembled WGS sequence"/>
</dbReference>
<proteinExistence type="predicted"/>
<evidence type="ECO:0000256" key="1">
    <source>
        <dbReference type="SAM" id="MobiDB-lite"/>
    </source>
</evidence>
<dbReference type="Gene3D" id="1.10.490.10">
    <property type="entry name" value="Globins"/>
    <property type="match status" value="1"/>
</dbReference>
<sequence>MGNSGLTRRNSVFFLGKQDSSSSDKTERRLTISSRQNTLQEEEVTTTIKKSAPFPESLTERQKQLLAETWAILEQDIASVGVITFIRYVAFSV</sequence>
<dbReference type="InterPro" id="IPR012292">
    <property type="entry name" value="Globin/Proto"/>
</dbReference>
<feature type="region of interest" description="Disordered" evidence="1">
    <location>
        <begin position="17"/>
        <end position="55"/>
    </location>
</feature>
<dbReference type="AlphaFoldDB" id="A0AAN9T7V3"/>
<reference evidence="2 3" key="1">
    <citation type="submission" date="2024-03" db="EMBL/GenBank/DDBJ databases">
        <title>Adaptation during the transition from Ophiocordyceps entomopathogen to insect associate is accompanied by gene loss and intensified selection.</title>
        <authorList>
            <person name="Ward C.M."/>
            <person name="Onetto C.A."/>
            <person name="Borneman A.R."/>
        </authorList>
    </citation>
    <scope>NUCLEOTIDE SEQUENCE [LARGE SCALE GENOMIC DNA]</scope>
    <source>
        <strain evidence="2">AWRI1</strain>
        <tissue evidence="2">Single Adult Female</tissue>
    </source>
</reference>
<organism evidence="2 3">
    <name type="scientific">Parthenolecanium corni</name>
    <dbReference type="NCBI Taxonomy" id="536013"/>
    <lineage>
        <taxon>Eukaryota</taxon>
        <taxon>Metazoa</taxon>
        <taxon>Ecdysozoa</taxon>
        <taxon>Arthropoda</taxon>
        <taxon>Hexapoda</taxon>
        <taxon>Insecta</taxon>
        <taxon>Pterygota</taxon>
        <taxon>Neoptera</taxon>
        <taxon>Paraneoptera</taxon>
        <taxon>Hemiptera</taxon>
        <taxon>Sternorrhyncha</taxon>
        <taxon>Coccoidea</taxon>
        <taxon>Coccidae</taxon>
        <taxon>Parthenolecanium</taxon>
    </lineage>
</organism>
<keyword evidence="3" id="KW-1185">Reference proteome</keyword>
<dbReference type="EMBL" id="JBBCAQ010000036">
    <property type="protein sequence ID" value="KAK7575709.1"/>
    <property type="molecule type" value="Genomic_DNA"/>
</dbReference>
<evidence type="ECO:0000313" key="3">
    <source>
        <dbReference type="Proteomes" id="UP001367676"/>
    </source>
</evidence>
<protein>
    <submittedName>
        <fullName evidence="2">Uncharacterized protein</fullName>
    </submittedName>
</protein>
<dbReference type="GO" id="GO:0020037">
    <property type="term" value="F:heme binding"/>
    <property type="evidence" value="ECO:0007669"/>
    <property type="project" value="InterPro"/>
</dbReference>
<gene>
    <name evidence="2" type="ORF">V9T40_011995</name>
</gene>
<feature type="compositionally biased region" description="Polar residues" evidence="1">
    <location>
        <begin position="31"/>
        <end position="49"/>
    </location>
</feature>
<name>A0AAN9T7V3_9HEMI</name>